<evidence type="ECO:0000313" key="1">
    <source>
        <dbReference type="EMBL" id="MEV0707563.1"/>
    </source>
</evidence>
<organism evidence="1 2">
    <name type="scientific">Nocardia aurea</name>
    <dbReference type="NCBI Taxonomy" id="2144174"/>
    <lineage>
        <taxon>Bacteria</taxon>
        <taxon>Bacillati</taxon>
        <taxon>Actinomycetota</taxon>
        <taxon>Actinomycetes</taxon>
        <taxon>Mycobacteriales</taxon>
        <taxon>Nocardiaceae</taxon>
        <taxon>Nocardia</taxon>
    </lineage>
</organism>
<keyword evidence="2" id="KW-1185">Reference proteome</keyword>
<name>A0ABV3FQ64_9NOCA</name>
<evidence type="ECO:0000313" key="2">
    <source>
        <dbReference type="Proteomes" id="UP001551695"/>
    </source>
</evidence>
<proteinExistence type="predicted"/>
<evidence type="ECO:0008006" key="3">
    <source>
        <dbReference type="Google" id="ProtNLM"/>
    </source>
</evidence>
<protein>
    <recommendedName>
        <fullName evidence="3">Excreted virulence factor EspC (Type VII ESX diderm)</fullName>
    </recommendedName>
</protein>
<sequence>MSIGGQVIVDAATLARIGGDLQTSAAIVGGRAADVDGSEFGPAQAGRGYAAEGAGIAAGMGRVTTGLKNWQSAVDRTGAQMSSSASGYASIDDSNVRKIAAATVDLG</sequence>
<accession>A0ABV3FQ64</accession>
<reference evidence="1 2" key="1">
    <citation type="submission" date="2024-06" db="EMBL/GenBank/DDBJ databases">
        <title>The Natural Products Discovery Center: Release of the First 8490 Sequenced Strains for Exploring Actinobacteria Biosynthetic Diversity.</title>
        <authorList>
            <person name="Kalkreuter E."/>
            <person name="Kautsar S.A."/>
            <person name="Yang D."/>
            <person name="Bader C.D."/>
            <person name="Teijaro C.N."/>
            <person name="Fluegel L."/>
            <person name="Davis C.M."/>
            <person name="Simpson J.R."/>
            <person name="Lauterbach L."/>
            <person name="Steele A.D."/>
            <person name="Gui C."/>
            <person name="Meng S."/>
            <person name="Li G."/>
            <person name="Viehrig K."/>
            <person name="Ye F."/>
            <person name="Su P."/>
            <person name="Kiefer A.F."/>
            <person name="Nichols A."/>
            <person name="Cepeda A.J."/>
            <person name="Yan W."/>
            <person name="Fan B."/>
            <person name="Jiang Y."/>
            <person name="Adhikari A."/>
            <person name="Zheng C.-J."/>
            <person name="Schuster L."/>
            <person name="Cowan T.M."/>
            <person name="Smanski M.J."/>
            <person name="Chevrette M.G."/>
            <person name="De Carvalho L.P.S."/>
            <person name="Shen B."/>
        </authorList>
    </citation>
    <scope>NUCLEOTIDE SEQUENCE [LARGE SCALE GENOMIC DNA]</scope>
    <source>
        <strain evidence="1 2">NPDC050403</strain>
    </source>
</reference>
<gene>
    <name evidence="1" type="ORF">AB0I48_08380</name>
</gene>
<comment type="caution">
    <text evidence="1">The sequence shown here is derived from an EMBL/GenBank/DDBJ whole genome shotgun (WGS) entry which is preliminary data.</text>
</comment>
<dbReference type="EMBL" id="JBFAKC010000003">
    <property type="protein sequence ID" value="MEV0707563.1"/>
    <property type="molecule type" value="Genomic_DNA"/>
</dbReference>
<dbReference type="Proteomes" id="UP001551695">
    <property type="component" value="Unassembled WGS sequence"/>
</dbReference>
<dbReference type="RefSeq" id="WP_357781447.1">
    <property type="nucleotide sequence ID" value="NZ_JBFAKC010000003.1"/>
</dbReference>